<dbReference type="Pfam" id="PF02502">
    <property type="entry name" value="LacAB_rpiB"/>
    <property type="match status" value="1"/>
</dbReference>
<dbReference type="NCBIfam" id="TIGR00689">
    <property type="entry name" value="rpiB_lacA_lacB"/>
    <property type="match status" value="1"/>
</dbReference>
<organism evidence="5 6">
    <name type="scientific">Pacificimonas flava</name>
    <dbReference type="NCBI Taxonomy" id="1234595"/>
    <lineage>
        <taxon>Bacteria</taxon>
        <taxon>Pseudomonadati</taxon>
        <taxon>Pseudomonadota</taxon>
        <taxon>Alphaproteobacteria</taxon>
        <taxon>Sphingomonadales</taxon>
        <taxon>Sphingosinicellaceae</taxon>
        <taxon>Pacificimonas</taxon>
    </lineage>
</organism>
<dbReference type="AlphaFoldDB" id="A0A219B6R1"/>
<evidence type="ECO:0000313" key="6">
    <source>
        <dbReference type="Proteomes" id="UP000198462"/>
    </source>
</evidence>
<feature type="active site" description="Proton acceptor" evidence="3">
    <location>
        <position position="68"/>
    </location>
</feature>
<feature type="active site" description="Proton donor" evidence="3">
    <location>
        <position position="101"/>
    </location>
</feature>
<dbReference type="GO" id="GO:0004751">
    <property type="term" value="F:ribose-5-phosphate isomerase activity"/>
    <property type="evidence" value="ECO:0007669"/>
    <property type="project" value="TreeGrafter"/>
</dbReference>
<dbReference type="InterPro" id="IPR004785">
    <property type="entry name" value="RpiB"/>
</dbReference>
<dbReference type="InterPro" id="IPR036569">
    <property type="entry name" value="RpiB_LacA_LacB_sf"/>
</dbReference>
<dbReference type="NCBIfam" id="NF004051">
    <property type="entry name" value="PRK05571.1"/>
    <property type="match status" value="1"/>
</dbReference>
<evidence type="ECO:0000256" key="3">
    <source>
        <dbReference type="PIRSR" id="PIRSR005384-1"/>
    </source>
</evidence>
<feature type="binding site" evidence="4">
    <location>
        <position position="135"/>
    </location>
    <ligand>
        <name>D-ribulose 5-phosphate</name>
        <dbReference type="ChEBI" id="CHEBI:58121"/>
    </ligand>
</feature>
<dbReference type="SUPFAM" id="SSF89623">
    <property type="entry name" value="Ribose/Galactose isomerase RpiB/AlsB"/>
    <property type="match status" value="1"/>
</dbReference>
<evidence type="ECO:0000256" key="1">
    <source>
        <dbReference type="ARBA" id="ARBA00008754"/>
    </source>
</evidence>
<dbReference type="PANTHER" id="PTHR30345:SF0">
    <property type="entry name" value="DNA DAMAGE-REPAIR_TOLERATION PROTEIN DRT102"/>
    <property type="match status" value="1"/>
</dbReference>
<dbReference type="EMBL" id="NFZT01000001">
    <property type="protein sequence ID" value="OWV33806.1"/>
    <property type="molecule type" value="Genomic_DNA"/>
</dbReference>
<name>A0A219B6R1_9SPHN</name>
<feature type="binding site" evidence="4">
    <location>
        <begin position="69"/>
        <end position="73"/>
    </location>
    <ligand>
        <name>D-ribulose 5-phosphate</name>
        <dbReference type="ChEBI" id="CHEBI:58121"/>
    </ligand>
</feature>
<dbReference type="NCBIfam" id="TIGR01120">
    <property type="entry name" value="rpiB"/>
    <property type="match status" value="1"/>
</dbReference>
<keyword evidence="2 5" id="KW-0413">Isomerase</keyword>
<comment type="similarity">
    <text evidence="1">Belongs to the LacAB/RpiB family.</text>
</comment>
<dbReference type="Gene3D" id="3.40.1400.10">
    <property type="entry name" value="Sugar-phosphate isomerase, RpiB/LacA/LacB"/>
    <property type="match status" value="1"/>
</dbReference>
<dbReference type="InterPro" id="IPR003500">
    <property type="entry name" value="RpiB_LacA_LacB"/>
</dbReference>
<feature type="binding site" evidence="4">
    <location>
        <position position="102"/>
    </location>
    <ligand>
        <name>D-ribulose 5-phosphate</name>
        <dbReference type="ChEBI" id="CHEBI:58121"/>
    </ligand>
</feature>
<comment type="caution">
    <text evidence="5">The sequence shown here is derived from an EMBL/GenBank/DDBJ whole genome shotgun (WGS) entry which is preliminary data.</text>
</comment>
<feature type="binding site" evidence="4">
    <location>
        <position position="112"/>
    </location>
    <ligand>
        <name>D-ribulose 5-phosphate</name>
        <dbReference type="ChEBI" id="CHEBI:58121"/>
    </ligand>
</feature>
<protein>
    <submittedName>
        <fullName evidence="5">Ribose 5-phosphate isomerase B</fullName>
    </submittedName>
</protein>
<dbReference type="GO" id="GO:0009052">
    <property type="term" value="P:pentose-phosphate shunt, non-oxidative branch"/>
    <property type="evidence" value="ECO:0007669"/>
    <property type="project" value="TreeGrafter"/>
</dbReference>
<dbReference type="Proteomes" id="UP000198462">
    <property type="component" value="Unassembled WGS sequence"/>
</dbReference>
<sequence length="146" mass="15680">MTQRKIAIASDHAGFVLKSKVKSWLEEAGHQVIDLGTDSAESVDWSDYGRKLGETVAADAEMLGVAICGSGIGIAIAANKVKGARAATCMNGLMARLTRAHNDANILSLGERLIGDEVAKDCLHQFLTTEFEGGRHQRRVDKLESD</sequence>
<feature type="binding site" evidence="4">
    <location>
        <begin position="11"/>
        <end position="12"/>
    </location>
    <ligand>
        <name>D-ribulose 5-phosphate</name>
        <dbReference type="ChEBI" id="CHEBI:58121"/>
    </ligand>
</feature>
<dbReference type="PIRSF" id="PIRSF005384">
    <property type="entry name" value="RpiB_LacA_B"/>
    <property type="match status" value="1"/>
</dbReference>
<dbReference type="OrthoDB" id="1778624at2"/>
<gene>
    <name evidence="5" type="ORF">B5C34_10270</name>
</gene>
<dbReference type="GO" id="GO:0019316">
    <property type="term" value="P:D-allose catabolic process"/>
    <property type="evidence" value="ECO:0007669"/>
    <property type="project" value="TreeGrafter"/>
</dbReference>
<reference evidence="6" key="1">
    <citation type="submission" date="2017-05" db="EMBL/GenBank/DDBJ databases">
        <authorList>
            <person name="Lin X."/>
        </authorList>
    </citation>
    <scope>NUCLEOTIDE SEQUENCE [LARGE SCALE GENOMIC DNA]</scope>
    <source>
        <strain evidence="6">JLT2012</strain>
    </source>
</reference>
<proteinExistence type="inferred from homology"/>
<dbReference type="PANTHER" id="PTHR30345">
    <property type="entry name" value="RIBOSE-5-PHOSPHATE ISOMERASE B"/>
    <property type="match status" value="1"/>
</dbReference>
<evidence type="ECO:0000313" key="5">
    <source>
        <dbReference type="EMBL" id="OWV33806.1"/>
    </source>
</evidence>
<evidence type="ECO:0000256" key="4">
    <source>
        <dbReference type="PIRSR" id="PIRSR005384-2"/>
    </source>
</evidence>
<keyword evidence="6" id="KW-1185">Reference proteome</keyword>
<accession>A0A219B6R1</accession>
<evidence type="ECO:0000256" key="2">
    <source>
        <dbReference type="ARBA" id="ARBA00023235"/>
    </source>
</evidence>
<feature type="binding site" evidence="4">
    <location>
        <position position="139"/>
    </location>
    <ligand>
        <name>D-ribulose 5-phosphate</name>
        <dbReference type="ChEBI" id="CHEBI:58121"/>
    </ligand>
</feature>
<dbReference type="RefSeq" id="WP_088712529.1">
    <property type="nucleotide sequence ID" value="NZ_NFZT01000001.1"/>
</dbReference>